<feature type="transmembrane region" description="Helical" evidence="1">
    <location>
        <begin position="184"/>
        <end position="202"/>
    </location>
</feature>
<protein>
    <submittedName>
        <fullName evidence="2">Uncharacterized protein</fullName>
    </submittedName>
</protein>
<reference evidence="2 3" key="1">
    <citation type="submission" date="2018-12" db="EMBL/GenBank/DDBJ databases">
        <authorList>
            <person name="Toschakov S.V."/>
        </authorList>
    </citation>
    <scope>NUCLEOTIDE SEQUENCE [LARGE SCALE GENOMIC DNA]</scope>
    <source>
        <strain evidence="2 3">GM2012</strain>
    </source>
</reference>
<comment type="caution">
    <text evidence="2">The sequence shown here is derived from an EMBL/GenBank/DDBJ whole genome shotgun (WGS) entry which is preliminary data.</text>
</comment>
<gene>
    <name evidence="2" type="ORF">TsocGM_04575</name>
</gene>
<feature type="transmembrane region" description="Helical" evidence="1">
    <location>
        <begin position="154"/>
        <end position="177"/>
    </location>
</feature>
<keyword evidence="1" id="KW-0812">Transmembrane</keyword>
<dbReference type="Proteomes" id="UP000280296">
    <property type="component" value="Unassembled WGS sequence"/>
</dbReference>
<keyword evidence="1" id="KW-1133">Transmembrane helix</keyword>
<dbReference type="EMBL" id="RYZH01000006">
    <property type="protein sequence ID" value="RUL88890.1"/>
    <property type="molecule type" value="Genomic_DNA"/>
</dbReference>
<evidence type="ECO:0000313" key="3">
    <source>
        <dbReference type="Proteomes" id="UP000280296"/>
    </source>
</evidence>
<dbReference type="RefSeq" id="WP_126724141.1">
    <property type="nucleotide sequence ID" value="NZ_RYZH01000006.1"/>
</dbReference>
<dbReference type="AlphaFoldDB" id="A0A432MNJ7"/>
<evidence type="ECO:0000313" key="2">
    <source>
        <dbReference type="EMBL" id="RUL88890.1"/>
    </source>
</evidence>
<reference evidence="2 3" key="2">
    <citation type="submission" date="2019-01" db="EMBL/GenBank/DDBJ databases">
        <title>Tautonia sociabilis, a novel thermotolerant planctomycete of Isosphaeraceae family, isolated from a 4000 m deep subterranean habitat.</title>
        <authorList>
            <person name="Kovaleva O.L."/>
            <person name="Elcheninov A.G."/>
            <person name="Van Heerden E."/>
            <person name="Toshchakov S.V."/>
            <person name="Novikov A."/>
            <person name="Bonch-Osmolovskaya E.A."/>
            <person name="Kublanov I.V."/>
        </authorList>
    </citation>
    <scope>NUCLEOTIDE SEQUENCE [LARGE SCALE GENOMIC DNA]</scope>
    <source>
        <strain evidence="2 3">GM2012</strain>
    </source>
</reference>
<feature type="transmembrane region" description="Helical" evidence="1">
    <location>
        <begin position="86"/>
        <end position="108"/>
    </location>
</feature>
<keyword evidence="3" id="KW-1185">Reference proteome</keyword>
<name>A0A432MNJ7_9BACT</name>
<sequence>MNAQESDISRGGPAGEGAGSVARAFGPSAGRVWAGAVLAGLIAGGIGWAAGEATLDHYRVSEEAAGRAFDFSQLNVETRATNTRNAAIAFGLLGAALGMAMGMAGGLVRHRPRAGLLGGAVGMVLAGALGAAIPFAVVPIYFDHFDPTAPTLMLPIMIHGAVWLPVGIAAGLAFGLGIGGRTRILAAIFGGLIGATIGTAVVETINAMAFPLARSEQFIPSAGPYVGETPDWERFYLLQRRGPATIDDSGEKAIDHFTIENATASALQRLISRFLIPLFIAVGIAWTSPRPRRSATATSGAG</sequence>
<evidence type="ECO:0000256" key="1">
    <source>
        <dbReference type="SAM" id="Phobius"/>
    </source>
</evidence>
<feature type="transmembrane region" description="Helical" evidence="1">
    <location>
        <begin position="32"/>
        <end position="51"/>
    </location>
</feature>
<feature type="transmembrane region" description="Helical" evidence="1">
    <location>
        <begin position="120"/>
        <end position="142"/>
    </location>
</feature>
<proteinExistence type="predicted"/>
<keyword evidence="1" id="KW-0472">Membrane</keyword>
<accession>A0A432MNJ7</accession>
<organism evidence="2 3">
    <name type="scientific">Tautonia sociabilis</name>
    <dbReference type="NCBI Taxonomy" id="2080755"/>
    <lineage>
        <taxon>Bacteria</taxon>
        <taxon>Pseudomonadati</taxon>
        <taxon>Planctomycetota</taxon>
        <taxon>Planctomycetia</taxon>
        <taxon>Isosphaerales</taxon>
        <taxon>Isosphaeraceae</taxon>
        <taxon>Tautonia</taxon>
    </lineage>
</organism>